<feature type="repeat" description="TPR" evidence="1">
    <location>
        <begin position="189"/>
        <end position="222"/>
    </location>
</feature>
<feature type="compositionally biased region" description="Acidic residues" evidence="3">
    <location>
        <begin position="852"/>
        <end position="861"/>
    </location>
</feature>
<dbReference type="SMART" id="SM00028">
    <property type="entry name" value="TPR"/>
    <property type="match status" value="8"/>
</dbReference>
<dbReference type="InterPro" id="IPR043519">
    <property type="entry name" value="NT_sf"/>
</dbReference>
<dbReference type="Pfam" id="PF26180">
    <property type="entry name" value="PAP-OAS1"/>
    <property type="match status" value="1"/>
</dbReference>
<reference evidence="5" key="2">
    <citation type="submission" date="2019-06" db="EMBL/GenBank/DDBJ databases">
        <title>Genomics analysis of Aphanomyces spp. identifies a new class of oomycete effector associated with host adaptation.</title>
        <authorList>
            <person name="Gaulin E."/>
        </authorList>
    </citation>
    <scope>NUCLEOTIDE SEQUENCE</scope>
    <source>
        <strain evidence="5">CBS 578.67</strain>
    </source>
</reference>
<evidence type="ECO:0000313" key="7">
    <source>
        <dbReference type="Proteomes" id="UP000332933"/>
    </source>
</evidence>
<feature type="repeat" description="TPR" evidence="1">
    <location>
        <begin position="84"/>
        <end position="117"/>
    </location>
</feature>
<evidence type="ECO:0000256" key="1">
    <source>
        <dbReference type="PROSITE-ProRule" id="PRU00339"/>
    </source>
</evidence>
<dbReference type="EMBL" id="CAADRA010007008">
    <property type="protein sequence ID" value="VFT98260.1"/>
    <property type="molecule type" value="Genomic_DNA"/>
</dbReference>
<keyword evidence="2" id="KW-0175">Coiled coil</keyword>
<name>A0A485LHY1_9STRA</name>
<feature type="region of interest" description="Disordered" evidence="3">
    <location>
        <begin position="708"/>
        <end position="734"/>
    </location>
</feature>
<feature type="region of interest" description="Disordered" evidence="3">
    <location>
        <begin position="555"/>
        <end position="666"/>
    </location>
</feature>
<dbReference type="Proteomes" id="UP000332933">
    <property type="component" value="Unassembled WGS sequence"/>
</dbReference>
<dbReference type="OrthoDB" id="273917at2759"/>
<dbReference type="Pfam" id="PF13432">
    <property type="entry name" value="TPR_16"/>
    <property type="match status" value="2"/>
</dbReference>
<feature type="compositionally biased region" description="Pro residues" evidence="3">
    <location>
        <begin position="595"/>
        <end position="608"/>
    </location>
</feature>
<feature type="compositionally biased region" description="Low complexity" evidence="3">
    <location>
        <begin position="717"/>
        <end position="726"/>
    </location>
</feature>
<evidence type="ECO:0000313" key="6">
    <source>
        <dbReference type="EMBL" id="VFT98260.1"/>
    </source>
</evidence>
<evidence type="ECO:0000313" key="5">
    <source>
        <dbReference type="EMBL" id="KAF0686618.1"/>
    </source>
</evidence>
<feature type="coiled-coil region" evidence="2">
    <location>
        <begin position="928"/>
        <end position="955"/>
    </location>
</feature>
<feature type="compositionally biased region" description="Pro residues" evidence="3">
    <location>
        <begin position="621"/>
        <end position="637"/>
    </location>
</feature>
<keyword evidence="7" id="KW-1185">Reference proteome</keyword>
<dbReference type="InterPro" id="IPR011990">
    <property type="entry name" value="TPR-like_helical_dom_sf"/>
</dbReference>
<feature type="compositionally biased region" description="Basic residues" evidence="3">
    <location>
        <begin position="569"/>
        <end position="578"/>
    </location>
</feature>
<dbReference type="InterPro" id="IPR019734">
    <property type="entry name" value="TPR_rpt"/>
</dbReference>
<dbReference type="PROSITE" id="PS50005">
    <property type="entry name" value="TPR"/>
    <property type="match status" value="4"/>
</dbReference>
<evidence type="ECO:0000259" key="4">
    <source>
        <dbReference type="Pfam" id="PF26180"/>
    </source>
</evidence>
<feature type="region of interest" description="Disordered" evidence="3">
    <location>
        <begin position="821"/>
        <end position="861"/>
    </location>
</feature>
<feature type="repeat" description="TPR" evidence="1">
    <location>
        <begin position="350"/>
        <end position="383"/>
    </location>
</feature>
<dbReference type="SUPFAM" id="SSF81631">
    <property type="entry name" value="PAP/OAS1 substrate-binding domain"/>
    <property type="match status" value="1"/>
</dbReference>
<gene>
    <name evidence="6" type="primary">Aste57867_21590</name>
    <name evidence="5" type="ORF">As57867_021521</name>
    <name evidence="6" type="ORF">ASTE57867_21590</name>
</gene>
<feature type="region of interest" description="Disordered" evidence="3">
    <location>
        <begin position="30"/>
        <end position="80"/>
    </location>
</feature>
<dbReference type="Gene3D" id="3.30.460.10">
    <property type="entry name" value="Beta Polymerase, domain 2"/>
    <property type="match status" value="1"/>
</dbReference>
<dbReference type="InterPro" id="IPR058921">
    <property type="entry name" value="PAP/OAS1-rel"/>
</dbReference>
<dbReference type="PANTHER" id="PTHR45979:SF30">
    <property type="entry name" value="NUCLEOTIDYLTRANSFERASE"/>
    <property type="match status" value="1"/>
</dbReference>
<dbReference type="SUPFAM" id="SSF48452">
    <property type="entry name" value="TPR-like"/>
    <property type="match status" value="2"/>
</dbReference>
<sequence length="1418" mass="156128">MRRRVRRRAPRLFRLTRRIVVAQRRSNGVHHTNSLFPAPSGNLLRPTVSTASHHPHHHHHHHHPSSSSPSPSSSSGTSNEGFQFEEAYKRGTKHVEKKDYKRAVSEFSEAISISPNKLKAYIQRANCYVNTGRFQPAIDDYSTVIAMTPSNPEMLAKRAHAFEKIQRFPDAIADYSSAIELSATPSKLRDLHLARGRVHVAMNNLVAALDDFAAAVTLDPRADVAFHERALVFAKMKKFDLALADFDHVVKIEEKSGRLKQDSLLHRAHMHLRLADDEERTHLADVATASTEAGLTDVSSAAAIFQGCVLVGGDRDDLRGTPYTSSRAITCVHLAVQDLTLALEMDPQSVALLEERGDSYLRMGDFHNALVDLNAALAHDPKNASLLLLRAMVYKHQDAHTVSPLTRALAQATKVIELSTQAHEAYFCRARLHVEGGALDQAVEDLSAIVQMFEHALVKKDETNDETKPPLPPYAFEMQPNPVDIAVRALLCRARLFLHQHTEEMAKAAIQDYQRIVDVCPNHLDAQMERQAAQEMEEKIRTDRMDQAYNWLLEHGNDQSKESSPEMKKQRKKKKKAKKAAETVPSLSLEAVDALPPPSVAPEAPAQPEPVDHVVTEPPEVVAPPPAATTTSTPPPVVVTAEKPPLAAPKPPTPNRRLTSNGPPAVVTRDEACESMFETEKDAEEMPRVATGRSSSPMRFHFSLVDDNNSSGAVGSTAATPATTTTDDNGSVDDDYNSVELTGDKNSTTPPSPMSAILMDERYLKKRQKQLEKLRADLIDVCERREIDAITSAIDRATRKQMADQLVDEIDMAKELLEVLKSEPKETAKDKDAATTTDDDEAAEETTTTASQDDELNEDDSTAVPAVATAVATVAAPSATTITTTSMASPEKRKATPKSASPSPHRKSSQQNSPSKSPPRSPPDNKRVLALQAQLDALQQEYALFRMDLDRLQQTTQAPAIATHPGTQQPALNYNLTVPFTHKLQAMERCMRPLNSAVLGCPALRQVDAMIDHAFGPTSESERVRAKILRYLRFVLDQSQCLYPCTPSGSYPLKTYLPDSDIDVCLEVPDPAAVATWHSAITQALIGAATLDLRYSPQTTDDKSPSCTVRNVTFINAEVRVVKCTIDNVSIDFTANRFGALGALALLDEMDARVGQSHLFKRTLILVKAWAMYDSCRFIPGHQRSNILGAVSGALSTFALNTMVMCLFNLYGKRIVHPLQGLMEFLHHFADFDWQYNAVSLYGPVPIGLLNSGGAVKCLVKDVLVDDAFVDTLKTKVANVHVELKPSLPFQIRACNVVDPLNEMNNVARSVTADKLTEMKQAFQGARQALVDLFFDGWQSAEYHTNEQDVQAEDILAHVEHIDSVLFANGMQMYGSGWRPDLLVHPRQIWHGPMLGASSAAGDGDGDVLQTQVPEFLR</sequence>
<dbReference type="SUPFAM" id="SSF81301">
    <property type="entry name" value="Nucleotidyltransferase"/>
    <property type="match status" value="1"/>
</dbReference>
<evidence type="ECO:0000256" key="2">
    <source>
        <dbReference type="SAM" id="Coils"/>
    </source>
</evidence>
<dbReference type="PANTHER" id="PTHR45979">
    <property type="entry name" value="PAP/OAS1 SUBSTRATE-BINDING DOMAIN SUPERFAMILY"/>
    <property type="match status" value="1"/>
</dbReference>
<accession>A0A485LHY1</accession>
<feature type="region of interest" description="Disordered" evidence="3">
    <location>
        <begin position="882"/>
        <end position="925"/>
    </location>
</feature>
<dbReference type="InterPro" id="IPR058920">
    <property type="entry name" value="PAP-OAS1-bd-rel"/>
</dbReference>
<feature type="compositionally biased region" description="Basic residues" evidence="3">
    <location>
        <begin position="53"/>
        <end position="64"/>
    </location>
</feature>
<protein>
    <submittedName>
        <fullName evidence="6">Aste57867_21590 protein</fullName>
    </submittedName>
</protein>
<evidence type="ECO:0000256" key="3">
    <source>
        <dbReference type="SAM" id="MobiDB-lite"/>
    </source>
</evidence>
<feature type="domain" description="PAP/OAS1 substrate-binding-related" evidence="4">
    <location>
        <begin position="1154"/>
        <end position="1333"/>
    </location>
</feature>
<feature type="repeat" description="TPR" evidence="1">
    <location>
        <begin position="118"/>
        <end position="151"/>
    </location>
</feature>
<keyword evidence="1" id="KW-0802">TPR repeat</keyword>
<feature type="compositionally biased region" description="Basic and acidic residues" evidence="3">
    <location>
        <begin position="821"/>
        <end position="833"/>
    </location>
</feature>
<dbReference type="Gene3D" id="1.10.1410.10">
    <property type="match status" value="1"/>
</dbReference>
<feature type="compositionally biased region" description="Basic and acidic residues" evidence="3">
    <location>
        <begin position="555"/>
        <end position="568"/>
    </location>
</feature>
<proteinExistence type="predicted"/>
<feature type="compositionally biased region" description="Low complexity" evidence="3">
    <location>
        <begin position="65"/>
        <end position="75"/>
    </location>
</feature>
<dbReference type="Gene3D" id="1.25.40.10">
    <property type="entry name" value="Tetratricopeptide repeat domain"/>
    <property type="match status" value="3"/>
</dbReference>
<organism evidence="6 7">
    <name type="scientific">Aphanomyces stellatus</name>
    <dbReference type="NCBI Taxonomy" id="120398"/>
    <lineage>
        <taxon>Eukaryota</taxon>
        <taxon>Sar</taxon>
        <taxon>Stramenopiles</taxon>
        <taxon>Oomycota</taxon>
        <taxon>Saprolegniomycetes</taxon>
        <taxon>Saprolegniales</taxon>
        <taxon>Verrucalvaceae</taxon>
        <taxon>Aphanomyces</taxon>
    </lineage>
</organism>
<reference evidence="6 7" key="1">
    <citation type="submission" date="2019-03" db="EMBL/GenBank/DDBJ databases">
        <authorList>
            <person name="Gaulin E."/>
            <person name="Dumas B."/>
        </authorList>
    </citation>
    <scope>NUCLEOTIDE SEQUENCE [LARGE SCALE GENOMIC DNA]</scope>
    <source>
        <strain evidence="6">CBS 568.67</strain>
    </source>
</reference>
<dbReference type="EMBL" id="VJMH01006982">
    <property type="protein sequence ID" value="KAF0686618.1"/>
    <property type="molecule type" value="Genomic_DNA"/>
</dbReference>